<dbReference type="PANTHER" id="PTHR47983">
    <property type="entry name" value="PTO-INTERACTING PROTEIN 1-LIKE"/>
    <property type="match status" value="1"/>
</dbReference>
<evidence type="ECO:0000256" key="1">
    <source>
        <dbReference type="ARBA" id="ARBA00022553"/>
    </source>
</evidence>
<evidence type="ECO:0000313" key="7">
    <source>
        <dbReference type="Proteomes" id="UP001372338"/>
    </source>
</evidence>
<organism evidence="6 7">
    <name type="scientific">Crotalaria pallida</name>
    <name type="common">Smooth rattlebox</name>
    <name type="synonym">Crotalaria striata</name>
    <dbReference type="NCBI Taxonomy" id="3830"/>
    <lineage>
        <taxon>Eukaryota</taxon>
        <taxon>Viridiplantae</taxon>
        <taxon>Streptophyta</taxon>
        <taxon>Embryophyta</taxon>
        <taxon>Tracheophyta</taxon>
        <taxon>Spermatophyta</taxon>
        <taxon>Magnoliopsida</taxon>
        <taxon>eudicotyledons</taxon>
        <taxon>Gunneridae</taxon>
        <taxon>Pentapetalae</taxon>
        <taxon>rosids</taxon>
        <taxon>fabids</taxon>
        <taxon>Fabales</taxon>
        <taxon>Fabaceae</taxon>
        <taxon>Papilionoideae</taxon>
        <taxon>50 kb inversion clade</taxon>
        <taxon>genistoids sensu lato</taxon>
        <taxon>core genistoids</taxon>
        <taxon>Crotalarieae</taxon>
        <taxon>Crotalaria</taxon>
    </lineage>
</organism>
<evidence type="ECO:0000313" key="6">
    <source>
        <dbReference type="EMBL" id="KAK7290990.1"/>
    </source>
</evidence>
<evidence type="ECO:0000256" key="4">
    <source>
        <dbReference type="ARBA" id="ARBA00022777"/>
    </source>
</evidence>
<keyword evidence="4" id="KW-0418">Kinase</keyword>
<name>A0AAN9P9Z4_CROPI</name>
<dbReference type="InterPro" id="IPR052101">
    <property type="entry name" value="Plant_StressResp_Kinase"/>
</dbReference>
<dbReference type="AlphaFoldDB" id="A0AAN9P9Z4"/>
<sequence>MNGQLNAKNDVHSFCVVLLVLLAGRKTIDHTLPFGQQSLVTWLHQDLVSIKSGSVLIPDLEENNHPKLLPRQILLYHQGLNLDSRASFPATLTITTARYIVSEFEMHRLKLFKMEDASMGMWVDQFNSTKQVHYFHSFKFCQFGCVED</sequence>
<dbReference type="Proteomes" id="UP001372338">
    <property type="component" value="Unassembled WGS sequence"/>
</dbReference>
<dbReference type="EMBL" id="JAYWIO010000001">
    <property type="protein sequence ID" value="KAK7290990.1"/>
    <property type="molecule type" value="Genomic_DNA"/>
</dbReference>
<dbReference type="GO" id="GO:0005524">
    <property type="term" value="F:ATP binding"/>
    <property type="evidence" value="ECO:0007669"/>
    <property type="project" value="UniProtKB-KW"/>
</dbReference>
<evidence type="ECO:0000256" key="3">
    <source>
        <dbReference type="ARBA" id="ARBA00022741"/>
    </source>
</evidence>
<accession>A0AAN9P9Z4</accession>
<comment type="caution">
    <text evidence="6">The sequence shown here is derived from an EMBL/GenBank/DDBJ whole genome shotgun (WGS) entry which is preliminary data.</text>
</comment>
<keyword evidence="3" id="KW-0547">Nucleotide-binding</keyword>
<gene>
    <name evidence="6" type="ORF">RIF29_05812</name>
</gene>
<evidence type="ECO:0008006" key="8">
    <source>
        <dbReference type="Google" id="ProtNLM"/>
    </source>
</evidence>
<keyword evidence="1" id="KW-0597">Phosphoprotein</keyword>
<protein>
    <recommendedName>
        <fullName evidence="8">Hexosyltransferase</fullName>
    </recommendedName>
</protein>
<proteinExistence type="predicted"/>
<keyword evidence="5" id="KW-0067">ATP-binding</keyword>
<evidence type="ECO:0000256" key="2">
    <source>
        <dbReference type="ARBA" id="ARBA00022679"/>
    </source>
</evidence>
<dbReference type="PANTHER" id="PTHR47983:SF3">
    <property type="entry name" value="OS05G0135800 PROTEIN"/>
    <property type="match status" value="1"/>
</dbReference>
<evidence type="ECO:0000256" key="5">
    <source>
        <dbReference type="ARBA" id="ARBA00022840"/>
    </source>
</evidence>
<reference evidence="6 7" key="1">
    <citation type="submission" date="2024-01" db="EMBL/GenBank/DDBJ databases">
        <title>The genomes of 5 underutilized Papilionoideae crops provide insights into root nodulation and disease resistanc.</title>
        <authorList>
            <person name="Yuan L."/>
        </authorList>
    </citation>
    <scope>NUCLEOTIDE SEQUENCE [LARGE SCALE GENOMIC DNA]</scope>
    <source>
        <strain evidence="6">ZHUSHIDOU_FW_LH</strain>
        <tissue evidence="6">Leaf</tissue>
    </source>
</reference>
<keyword evidence="7" id="KW-1185">Reference proteome</keyword>
<keyword evidence="2" id="KW-0808">Transferase</keyword>
<dbReference type="GO" id="GO:0016301">
    <property type="term" value="F:kinase activity"/>
    <property type="evidence" value="ECO:0007669"/>
    <property type="project" value="UniProtKB-KW"/>
</dbReference>